<evidence type="ECO:0000313" key="6">
    <source>
        <dbReference type="EMBL" id="MYM88912.1"/>
    </source>
</evidence>
<dbReference type="Pfam" id="PF00126">
    <property type="entry name" value="HTH_1"/>
    <property type="match status" value="1"/>
</dbReference>
<dbReference type="Pfam" id="PF03466">
    <property type="entry name" value="LysR_substrate"/>
    <property type="match status" value="1"/>
</dbReference>
<name>A0A845G617_9BURK</name>
<dbReference type="AlphaFoldDB" id="A0A845G617"/>
<gene>
    <name evidence="6" type="ORF">GTP91_17240</name>
</gene>
<organism evidence="6 7">
    <name type="scientific">Duganella vulcania</name>
    <dbReference type="NCBI Taxonomy" id="2692166"/>
    <lineage>
        <taxon>Bacteria</taxon>
        <taxon>Pseudomonadati</taxon>
        <taxon>Pseudomonadota</taxon>
        <taxon>Betaproteobacteria</taxon>
        <taxon>Burkholderiales</taxon>
        <taxon>Oxalobacteraceae</taxon>
        <taxon>Telluria group</taxon>
        <taxon>Duganella</taxon>
    </lineage>
</organism>
<dbReference type="GO" id="GO:0006351">
    <property type="term" value="P:DNA-templated transcription"/>
    <property type="evidence" value="ECO:0007669"/>
    <property type="project" value="TreeGrafter"/>
</dbReference>
<dbReference type="InterPro" id="IPR036388">
    <property type="entry name" value="WH-like_DNA-bd_sf"/>
</dbReference>
<dbReference type="Gene3D" id="3.40.190.290">
    <property type="match status" value="1"/>
</dbReference>
<dbReference type="CDD" id="cd08422">
    <property type="entry name" value="PBP2_CrgA_like"/>
    <property type="match status" value="1"/>
</dbReference>
<dbReference type="Proteomes" id="UP000470302">
    <property type="component" value="Unassembled WGS sequence"/>
</dbReference>
<proteinExistence type="inferred from homology"/>
<keyword evidence="2" id="KW-0805">Transcription regulation</keyword>
<dbReference type="FunFam" id="1.10.10.10:FF:000001">
    <property type="entry name" value="LysR family transcriptional regulator"/>
    <property type="match status" value="1"/>
</dbReference>
<dbReference type="InterPro" id="IPR058163">
    <property type="entry name" value="LysR-type_TF_proteobact-type"/>
</dbReference>
<dbReference type="GO" id="GO:0043565">
    <property type="term" value="F:sequence-specific DNA binding"/>
    <property type="evidence" value="ECO:0007669"/>
    <property type="project" value="TreeGrafter"/>
</dbReference>
<dbReference type="PANTHER" id="PTHR30537">
    <property type="entry name" value="HTH-TYPE TRANSCRIPTIONAL REGULATOR"/>
    <property type="match status" value="1"/>
</dbReference>
<dbReference type="InterPro" id="IPR036390">
    <property type="entry name" value="WH_DNA-bd_sf"/>
</dbReference>
<dbReference type="InterPro" id="IPR005119">
    <property type="entry name" value="LysR_subst-bd"/>
</dbReference>
<accession>A0A845G617</accession>
<dbReference type="SUPFAM" id="SSF53850">
    <property type="entry name" value="Periplasmic binding protein-like II"/>
    <property type="match status" value="1"/>
</dbReference>
<evidence type="ECO:0000256" key="3">
    <source>
        <dbReference type="ARBA" id="ARBA00023125"/>
    </source>
</evidence>
<keyword evidence="4" id="KW-0804">Transcription</keyword>
<evidence type="ECO:0000259" key="5">
    <source>
        <dbReference type="PROSITE" id="PS50931"/>
    </source>
</evidence>
<sequence length="290" mass="31191">MVVFAKVVDHSGFAAAGRQLGMTASAVSRCVGRLETHLGVRLLNRTTRSLSLTEPGAEVYADCARIVNAARDIEAQAGRYASHPTGTLRITAPMVYGDIWLARQLPSFLIQWPDVKIEIELSDRLVDLVEEGMDLAIRVAVPGTLAPGMVARPLCAMAYVIVATPAYLRQHGTPDRPEQLAAHRCIHLGFGALRSQLGMRRGGEELVVEIDGPLKVNSSMARLAVVEGGVGIGIVPDFIAAPGVASGALVRLFADWTLSGAYAERMVYAVYPPTRHLPKKVRALIDHLVS</sequence>
<dbReference type="PANTHER" id="PTHR30537:SF5">
    <property type="entry name" value="HTH-TYPE TRANSCRIPTIONAL ACTIVATOR TTDR-RELATED"/>
    <property type="match status" value="1"/>
</dbReference>
<dbReference type="GO" id="GO:0003700">
    <property type="term" value="F:DNA-binding transcription factor activity"/>
    <property type="evidence" value="ECO:0007669"/>
    <property type="project" value="InterPro"/>
</dbReference>
<dbReference type="InterPro" id="IPR000847">
    <property type="entry name" value="LysR_HTH_N"/>
</dbReference>
<dbReference type="Gene3D" id="1.10.10.10">
    <property type="entry name" value="Winged helix-like DNA-binding domain superfamily/Winged helix DNA-binding domain"/>
    <property type="match status" value="1"/>
</dbReference>
<dbReference type="SUPFAM" id="SSF46785">
    <property type="entry name" value="Winged helix' DNA-binding domain"/>
    <property type="match status" value="1"/>
</dbReference>
<reference evidence="6 7" key="1">
    <citation type="submission" date="2020-01" db="EMBL/GenBank/DDBJ databases">
        <title>Novel species isolated from a subtropical stream in China.</title>
        <authorList>
            <person name="Lu H."/>
        </authorList>
    </citation>
    <scope>NUCLEOTIDE SEQUENCE [LARGE SCALE GENOMIC DNA]</scope>
    <source>
        <strain evidence="6 7">FT82W</strain>
    </source>
</reference>
<evidence type="ECO:0000256" key="4">
    <source>
        <dbReference type="ARBA" id="ARBA00023163"/>
    </source>
</evidence>
<comment type="similarity">
    <text evidence="1">Belongs to the LysR transcriptional regulatory family.</text>
</comment>
<dbReference type="EMBL" id="WWCW01000058">
    <property type="protein sequence ID" value="MYM88912.1"/>
    <property type="molecule type" value="Genomic_DNA"/>
</dbReference>
<evidence type="ECO:0000256" key="2">
    <source>
        <dbReference type="ARBA" id="ARBA00023015"/>
    </source>
</evidence>
<keyword evidence="3" id="KW-0238">DNA-binding</keyword>
<feature type="domain" description="HTH lysR-type" evidence="5">
    <location>
        <begin position="1"/>
        <end position="53"/>
    </location>
</feature>
<evidence type="ECO:0000256" key="1">
    <source>
        <dbReference type="ARBA" id="ARBA00009437"/>
    </source>
</evidence>
<comment type="caution">
    <text evidence="6">The sequence shown here is derived from an EMBL/GenBank/DDBJ whole genome shotgun (WGS) entry which is preliminary data.</text>
</comment>
<dbReference type="PROSITE" id="PS50931">
    <property type="entry name" value="HTH_LYSR"/>
    <property type="match status" value="1"/>
</dbReference>
<protein>
    <submittedName>
        <fullName evidence="6">LysR family transcriptional regulator</fullName>
    </submittedName>
</protein>
<evidence type="ECO:0000313" key="7">
    <source>
        <dbReference type="Proteomes" id="UP000470302"/>
    </source>
</evidence>